<proteinExistence type="predicted"/>
<name>A0A6J5YK78_9ZZZZ</name>
<gene>
    <name evidence="2" type="ORF">UFOPK1392_01745</name>
</gene>
<accession>A0A6J5YK78</accession>
<reference evidence="2" key="1">
    <citation type="submission" date="2020-05" db="EMBL/GenBank/DDBJ databases">
        <authorList>
            <person name="Chiriac C."/>
            <person name="Salcher M."/>
            <person name="Ghai R."/>
            <person name="Kavagutti S V."/>
        </authorList>
    </citation>
    <scope>NUCLEOTIDE SEQUENCE</scope>
</reference>
<dbReference type="InterPro" id="IPR011044">
    <property type="entry name" value="Quino_amine_DH_bsu"/>
</dbReference>
<dbReference type="AlphaFoldDB" id="A0A6J5YK78"/>
<evidence type="ECO:0000256" key="1">
    <source>
        <dbReference type="SAM" id="MobiDB-lite"/>
    </source>
</evidence>
<evidence type="ECO:0000313" key="2">
    <source>
        <dbReference type="EMBL" id="CAB4323982.1"/>
    </source>
</evidence>
<dbReference type="EMBL" id="CAEMXZ010000091">
    <property type="protein sequence ID" value="CAB4323982.1"/>
    <property type="molecule type" value="Genomic_DNA"/>
</dbReference>
<feature type="region of interest" description="Disordered" evidence="1">
    <location>
        <begin position="1"/>
        <end position="21"/>
    </location>
</feature>
<sequence>MTTDEATRDPWLTEDGGSRRQQTRAGAFAGLVEATPTVISRDAFGATMVVLDNSGRAFMQGNAMDEATTAWVERIDPVTLECLARIDDLPGGARWPGGIGVLADGSLLAIFGNHAHRLSPELEILAAVTLPRERPYNSFVTLASGHVVTKDFGGTLPGAEYDPSMPGTQLLVLDPTTLAIVATCDLPERSIARLSADGDTVYVVGDTSLMRAVWNGSELLADPTFMAGYRTLEGQSYGWDAVITLGAAWFLDNGDGSQNYIGTFRGVGTNEAPLHLVRVDLKTAEVSLTEVCGLPGGVIANPPLIDPDRRMAVGYDSGNGVLAGFVIAADGSLTPSWSVEQNHASHLILDSDNGLFLSHHHDNERWMEQYVVRDIVTGTEVARIDSGSFMQSVLFPAVGSERRIYSCTFTTVSTLSW</sequence>
<dbReference type="SUPFAM" id="SSF50969">
    <property type="entry name" value="YVTN repeat-like/Quinoprotein amine dehydrogenase"/>
    <property type="match status" value="1"/>
</dbReference>
<protein>
    <submittedName>
        <fullName evidence="2">Unannotated protein</fullName>
    </submittedName>
</protein>
<organism evidence="2">
    <name type="scientific">freshwater metagenome</name>
    <dbReference type="NCBI Taxonomy" id="449393"/>
    <lineage>
        <taxon>unclassified sequences</taxon>
        <taxon>metagenomes</taxon>
        <taxon>ecological metagenomes</taxon>
    </lineage>
</organism>